<evidence type="ECO:0000313" key="6">
    <source>
        <dbReference type="Proteomes" id="UP001431209"/>
    </source>
</evidence>
<organism evidence="5 6">
    <name type="scientific">Acrasis kona</name>
    <dbReference type="NCBI Taxonomy" id="1008807"/>
    <lineage>
        <taxon>Eukaryota</taxon>
        <taxon>Discoba</taxon>
        <taxon>Heterolobosea</taxon>
        <taxon>Tetramitia</taxon>
        <taxon>Eutetramitia</taxon>
        <taxon>Acrasidae</taxon>
        <taxon>Acrasis</taxon>
    </lineage>
</organism>
<proteinExistence type="predicted"/>
<keyword evidence="3" id="KW-1133">Transmembrane helix</keyword>
<dbReference type="InterPro" id="IPR040234">
    <property type="entry name" value="QC/QCL"/>
</dbReference>
<dbReference type="EMBL" id="JAOPGA020001865">
    <property type="protein sequence ID" value="KAL0491828.1"/>
    <property type="molecule type" value="Genomic_DNA"/>
</dbReference>
<keyword evidence="6" id="KW-1185">Reference proteome</keyword>
<dbReference type="Gene3D" id="3.40.630.10">
    <property type="entry name" value="Zn peptidases"/>
    <property type="match status" value="1"/>
</dbReference>
<comment type="caution">
    <text evidence="5">The sequence shown here is derived from an EMBL/GenBank/DDBJ whole genome shotgun (WGS) entry which is preliminary data.</text>
</comment>
<protein>
    <recommendedName>
        <fullName evidence="4">Peptidase M28 domain-containing protein</fullName>
    </recommendedName>
</protein>
<evidence type="ECO:0000256" key="2">
    <source>
        <dbReference type="ARBA" id="ARBA00023315"/>
    </source>
</evidence>
<name>A0AAW2ZSC0_9EUKA</name>
<dbReference type="InterPro" id="IPR007484">
    <property type="entry name" value="Peptidase_M28"/>
</dbReference>
<reference evidence="5 6" key="1">
    <citation type="submission" date="2024-03" db="EMBL/GenBank/DDBJ databases">
        <title>The Acrasis kona genome and developmental transcriptomes reveal deep origins of eukaryotic multicellular pathways.</title>
        <authorList>
            <person name="Sheikh S."/>
            <person name="Fu C.-J."/>
            <person name="Brown M.W."/>
            <person name="Baldauf S.L."/>
        </authorList>
    </citation>
    <scope>NUCLEOTIDE SEQUENCE [LARGE SCALE GENOMIC DNA]</scope>
    <source>
        <strain evidence="5 6">ATCC MYA-3509</strain>
    </source>
</reference>
<dbReference type="Pfam" id="PF04389">
    <property type="entry name" value="Peptidase_M28"/>
    <property type="match status" value="1"/>
</dbReference>
<evidence type="ECO:0000256" key="3">
    <source>
        <dbReference type="SAM" id="Phobius"/>
    </source>
</evidence>
<dbReference type="GO" id="GO:0016603">
    <property type="term" value="F:glutaminyl-peptide cyclotransferase activity"/>
    <property type="evidence" value="ECO:0007669"/>
    <property type="project" value="TreeGrafter"/>
</dbReference>
<dbReference type="SUPFAM" id="SSF53187">
    <property type="entry name" value="Zn-dependent exopeptidases"/>
    <property type="match status" value="1"/>
</dbReference>
<accession>A0AAW2ZSC0</accession>
<dbReference type="Proteomes" id="UP001431209">
    <property type="component" value="Unassembled WGS sequence"/>
</dbReference>
<keyword evidence="3" id="KW-0472">Membrane</keyword>
<evidence type="ECO:0000259" key="4">
    <source>
        <dbReference type="Pfam" id="PF04389"/>
    </source>
</evidence>
<evidence type="ECO:0000313" key="5">
    <source>
        <dbReference type="EMBL" id="KAL0491828.1"/>
    </source>
</evidence>
<dbReference type="PANTHER" id="PTHR12283:SF6">
    <property type="entry name" value="GLUTAMINYL-PEPTIDE CYCLOTRANSFERASE-RELATED"/>
    <property type="match status" value="1"/>
</dbReference>
<keyword evidence="3" id="KW-0812">Transmembrane</keyword>
<evidence type="ECO:0000256" key="1">
    <source>
        <dbReference type="ARBA" id="ARBA00022679"/>
    </source>
</evidence>
<dbReference type="AlphaFoldDB" id="A0AAW2ZSC0"/>
<sequence length="364" mass="41828">NNVEELDVEGVTEEKLLETKSHKRLSKITIALILIALFLFVVALTLTLALVLTRSTQTKDDTKLLNMTINVLQLQNYTKEIVSYTPRMPGSRGGIATQNMFSRILSRYKRWNVEYDNFEENTPGLGVLNFTNIVATYNRESRGSAQANKALVISAHFDSQFQTFDNSFQGATDSAVPCAMILQFLDLFEDMMNFYNKEPNYDLRLIFFDGEEATRIWSGTDNTYGSRHLASLWESQNKLSNIDLFILLDLIGTADVRFPNFSIHFRSGSKAFERYEELATIETNLRQENAIGRQARYFNGLPGGYVEDDHIPFMNRGVPVLHLISDPFPMVWHSPRDNYDSLDWRSIQDIQKILFEFLQGHLFK</sequence>
<feature type="domain" description="Peptidase M28" evidence="4">
    <location>
        <begin position="132"/>
        <end position="357"/>
    </location>
</feature>
<keyword evidence="1" id="KW-0808">Transferase</keyword>
<feature type="non-terminal residue" evidence="5">
    <location>
        <position position="364"/>
    </location>
</feature>
<dbReference type="GO" id="GO:0008270">
    <property type="term" value="F:zinc ion binding"/>
    <property type="evidence" value="ECO:0007669"/>
    <property type="project" value="TreeGrafter"/>
</dbReference>
<gene>
    <name evidence="5" type="ORF">AKO1_010230</name>
</gene>
<feature type="transmembrane region" description="Helical" evidence="3">
    <location>
        <begin position="30"/>
        <end position="52"/>
    </location>
</feature>
<dbReference type="PANTHER" id="PTHR12283">
    <property type="entry name" value="GLUTAMINYL-PEPTIDE CYCLOTRANSFERASE"/>
    <property type="match status" value="1"/>
</dbReference>
<feature type="non-terminal residue" evidence="5">
    <location>
        <position position="1"/>
    </location>
</feature>
<keyword evidence="2" id="KW-0012">Acyltransferase</keyword>